<dbReference type="AlphaFoldDB" id="A0A6P1MI38"/>
<evidence type="ECO:0000256" key="1">
    <source>
        <dbReference type="SAM" id="Phobius"/>
    </source>
</evidence>
<accession>A0A6P1MI38</accession>
<dbReference type="Proteomes" id="UP000464954">
    <property type="component" value="Chromosome"/>
</dbReference>
<keyword evidence="1" id="KW-0812">Transmembrane</keyword>
<sequence>MKKLLEIISYFALIAVVAAPVLFYMDKLDLDQNKFWMLIATIVWFASASFWIGTKKKGKA</sequence>
<dbReference type="EMBL" id="CP047593">
    <property type="protein sequence ID" value="QHI70705.1"/>
    <property type="molecule type" value="Genomic_DNA"/>
</dbReference>
<evidence type="ECO:0000313" key="2">
    <source>
        <dbReference type="EMBL" id="QHI70705.1"/>
    </source>
</evidence>
<organism evidence="2 3">
    <name type="scientific">Tichowtungia aerotolerans</name>
    <dbReference type="NCBI Taxonomy" id="2697043"/>
    <lineage>
        <taxon>Bacteria</taxon>
        <taxon>Pseudomonadati</taxon>
        <taxon>Kiritimatiellota</taxon>
        <taxon>Tichowtungiia</taxon>
        <taxon>Tichowtungiales</taxon>
        <taxon>Tichowtungiaceae</taxon>
        <taxon>Tichowtungia</taxon>
    </lineage>
</organism>
<feature type="transmembrane region" description="Helical" evidence="1">
    <location>
        <begin position="7"/>
        <end position="23"/>
    </location>
</feature>
<gene>
    <name evidence="2" type="ORF">GT409_15075</name>
</gene>
<name>A0A6P1MI38_9BACT</name>
<feature type="transmembrane region" description="Helical" evidence="1">
    <location>
        <begin position="35"/>
        <end position="54"/>
    </location>
</feature>
<keyword evidence="1" id="KW-1133">Transmembrane helix</keyword>
<dbReference type="KEGG" id="taer:GT409_15075"/>
<keyword evidence="1" id="KW-0472">Membrane</keyword>
<protein>
    <submittedName>
        <fullName evidence="2">Uncharacterized protein</fullName>
    </submittedName>
</protein>
<dbReference type="RefSeq" id="WP_160629877.1">
    <property type="nucleotide sequence ID" value="NZ_CP047593.1"/>
</dbReference>
<reference evidence="2 3" key="1">
    <citation type="submission" date="2020-01" db="EMBL/GenBank/DDBJ databases">
        <title>Ponticoccus aerotolerans gen. nov., sp. nov., an anaerobic bacterium and proposal of Ponticoccusceae fam. nov., Ponticoccusles ord. nov. and Ponticoccuse classis nov. in the phylum Kiritimatiellaeota.</title>
        <authorList>
            <person name="Zhou L.Y."/>
            <person name="Du Z.J."/>
        </authorList>
    </citation>
    <scope>NUCLEOTIDE SEQUENCE [LARGE SCALE GENOMIC DNA]</scope>
    <source>
        <strain evidence="2 3">S-5007</strain>
    </source>
</reference>
<keyword evidence="3" id="KW-1185">Reference proteome</keyword>
<evidence type="ECO:0000313" key="3">
    <source>
        <dbReference type="Proteomes" id="UP000464954"/>
    </source>
</evidence>
<proteinExistence type="predicted"/>